<gene>
    <name evidence="1" type="ORF">MBMO_EBAC750-01B07.3</name>
</gene>
<evidence type="ECO:0000313" key="1">
    <source>
        <dbReference type="EMBL" id="AAR37461.1"/>
    </source>
</evidence>
<accession>Q6SI10</accession>
<reference evidence="1" key="2">
    <citation type="submission" date="2003-12" db="EMBL/GenBank/DDBJ databases">
        <title>Monterey Bay Coastal Ocean Microbial Observatory environmental clone sequencing.</title>
        <authorList>
            <person name="DeLong E.F."/>
        </authorList>
    </citation>
    <scope>NUCLEOTIDE SEQUENCE</scope>
</reference>
<dbReference type="EMBL" id="AY458630">
    <property type="protein sequence ID" value="AAR37461.1"/>
    <property type="molecule type" value="Genomic_DNA"/>
</dbReference>
<protein>
    <submittedName>
        <fullName evidence="1">Uncharacterized protein</fullName>
    </submittedName>
</protein>
<proteinExistence type="predicted"/>
<reference evidence="1" key="1">
    <citation type="submission" date="2003-11" db="EMBL/GenBank/DDBJ databases">
        <authorList>
            <person name="Heidelberg J.F."/>
            <person name="Eisen J.A."/>
            <person name="Nelson W.C."/>
            <person name="DeLong E.F."/>
        </authorList>
    </citation>
    <scope>NUCLEOTIDE SEQUENCE</scope>
</reference>
<organism evidence="1">
    <name type="scientific">uncultured marine bacterium 106</name>
    <dbReference type="NCBI Taxonomy" id="257383"/>
    <lineage>
        <taxon>Bacteria</taxon>
        <taxon>environmental samples</taxon>
    </lineage>
</organism>
<dbReference type="AlphaFoldDB" id="Q6SI10"/>
<sequence length="31" mass="3463">MKVTSGRPFYESKNSTGFAGFNNFSFKIENG</sequence>
<name>Q6SI10_9BACT</name>